<protein>
    <submittedName>
        <fullName evidence="1">Uncharacterized protein</fullName>
    </submittedName>
</protein>
<dbReference type="EMBL" id="JH817192">
    <property type="protein sequence ID" value="EKC27553.1"/>
    <property type="molecule type" value="Genomic_DNA"/>
</dbReference>
<accession>K1Q0Z5</accession>
<organism evidence="1">
    <name type="scientific">Magallana gigas</name>
    <name type="common">Pacific oyster</name>
    <name type="synonym">Crassostrea gigas</name>
    <dbReference type="NCBI Taxonomy" id="29159"/>
    <lineage>
        <taxon>Eukaryota</taxon>
        <taxon>Metazoa</taxon>
        <taxon>Spiralia</taxon>
        <taxon>Lophotrochozoa</taxon>
        <taxon>Mollusca</taxon>
        <taxon>Bivalvia</taxon>
        <taxon>Autobranchia</taxon>
        <taxon>Pteriomorphia</taxon>
        <taxon>Ostreida</taxon>
        <taxon>Ostreoidea</taxon>
        <taxon>Ostreidae</taxon>
        <taxon>Magallana</taxon>
    </lineage>
</organism>
<reference evidence="1" key="1">
    <citation type="journal article" date="2012" name="Nature">
        <title>The oyster genome reveals stress adaptation and complexity of shell formation.</title>
        <authorList>
            <person name="Zhang G."/>
            <person name="Fang X."/>
            <person name="Guo X."/>
            <person name="Li L."/>
            <person name="Luo R."/>
            <person name="Xu F."/>
            <person name="Yang P."/>
            <person name="Zhang L."/>
            <person name="Wang X."/>
            <person name="Qi H."/>
            <person name="Xiong Z."/>
            <person name="Que H."/>
            <person name="Xie Y."/>
            <person name="Holland P.W."/>
            <person name="Paps J."/>
            <person name="Zhu Y."/>
            <person name="Wu F."/>
            <person name="Chen Y."/>
            <person name="Wang J."/>
            <person name="Peng C."/>
            <person name="Meng J."/>
            <person name="Yang L."/>
            <person name="Liu J."/>
            <person name="Wen B."/>
            <person name="Zhang N."/>
            <person name="Huang Z."/>
            <person name="Zhu Q."/>
            <person name="Feng Y."/>
            <person name="Mount A."/>
            <person name="Hedgecock D."/>
            <person name="Xu Z."/>
            <person name="Liu Y."/>
            <person name="Domazet-Loso T."/>
            <person name="Du Y."/>
            <person name="Sun X."/>
            <person name="Zhang S."/>
            <person name="Liu B."/>
            <person name="Cheng P."/>
            <person name="Jiang X."/>
            <person name="Li J."/>
            <person name="Fan D."/>
            <person name="Wang W."/>
            <person name="Fu W."/>
            <person name="Wang T."/>
            <person name="Wang B."/>
            <person name="Zhang J."/>
            <person name="Peng Z."/>
            <person name="Li Y."/>
            <person name="Li N."/>
            <person name="Wang J."/>
            <person name="Chen M."/>
            <person name="He Y."/>
            <person name="Tan F."/>
            <person name="Song X."/>
            <person name="Zheng Q."/>
            <person name="Huang R."/>
            <person name="Yang H."/>
            <person name="Du X."/>
            <person name="Chen L."/>
            <person name="Yang M."/>
            <person name="Gaffney P.M."/>
            <person name="Wang S."/>
            <person name="Luo L."/>
            <person name="She Z."/>
            <person name="Ming Y."/>
            <person name="Huang W."/>
            <person name="Zhang S."/>
            <person name="Huang B."/>
            <person name="Zhang Y."/>
            <person name="Qu T."/>
            <person name="Ni P."/>
            <person name="Miao G."/>
            <person name="Wang J."/>
            <person name="Wang Q."/>
            <person name="Steinberg C.E."/>
            <person name="Wang H."/>
            <person name="Li N."/>
            <person name="Qian L."/>
            <person name="Zhang G."/>
            <person name="Li Y."/>
            <person name="Yang H."/>
            <person name="Liu X."/>
            <person name="Wang J."/>
            <person name="Yin Y."/>
            <person name="Wang J."/>
        </authorList>
    </citation>
    <scope>NUCLEOTIDE SEQUENCE [LARGE SCALE GENOMIC DNA]</scope>
    <source>
        <strain evidence="1">05x7-T-G4-1.051#20</strain>
    </source>
</reference>
<evidence type="ECO:0000313" key="1">
    <source>
        <dbReference type="EMBL" id="EKC27553.1"/>
    </source>
</evidence>
<dbReference type="AlphaFoldDB" id="K1Q0Z5"/>
<sequence>MTRCIKGHTIGVIEPFCETPSTRNFIQLNGNTQSNRAASLRCTTSCALLPLKYPNLFINKSPPNIALFNSYIGYNEYEGEPNVRYFRPNCFRP</sequence>
<dbReference type="InParanoid" id="K1Q0Z5"/>
<gene>
    <name evidence="1" type="ORF">CGI_10020180</name>
</gene>
<dbReference type="HOGENOM" id="CLU_2401754_0_0_1"/>
<name>K1Q0Z5_MAGGI</name>
<proteinExistence type="predicted"/>